<sequence>MSENIIEVTSLLQLNGVLAKHPNQLTVIDFHATWCGPCKMIAPTFIALAKEKPNVNFVKCDVDVGTDVAQKYGIRAMPTFVFIRGGEKVHEIQGADPRRLTAAINEFAAGTVGGTTPFSGKGQTLGGEPTPAIGTGAIINLTPQAKVLLGLIGVYVLLWYFS</sequence>
<gene>
    <name evidence="3" type="ORF">A7U60_g6737</name>
</gene>
<dbReference type="InterPro" id="IPR013766">
    <property type="entry name" value="Thioredoxin_domain"/>
</dbReference>
<reference evidence="3" key="1">
    <citation type="submission" date="2016-06" db="EMBL/GenBank/DDBJ databases">
        <title>Draft Genome sequence of the fungus Inonotus baumii.</title>
        <authorList>
            <person name="Zhu H."/>
            <person name="Lin W."/>
        </authorList>
    </citation>
    <scope>NUCLEOTIDE SEQUENCE</scope>
    <source>
        <strain evidence="3">821</strain>
    </source>
</reference>
<keyword evidence="4" id="KW-1185">Reference proteome</keyword>
<protein>
    <submittedName>
        <fullName evidence="3">Thioredoxin-domain-containing protein</fullName>
    </submittedName>
</protein>
<dbReference type="Pfam" id="PF00085">
    <property type="entry name" value="Thioredoxin"/>
    <property type="match status" value="1"/>
</dbReference>
<organism evidence="3 4">
    <name type="scientific">Sanghuangporus baumii</name>
    <name type="common">Phellinus baumii</name>
    <dbReference type="NCBI Taxonomy" id="108892"/>
    <lineage>
        <taxon>Eukaryota</taxon>
        <taxon>Fungi</taxon>
        <taxon>Dikarya</taxon>
        <taxon>Basidiomycota</taxon>
        <taxon>Agaricomycotina</taxon>
        <taxon>Agaricomycetes</taxon>
        <taxon>Hymenochaetales</taxon>
        <taxon>Hymenochaetaceae</taxon>
        <taxon>Sanghuangporus</taxon>
    </lineage>
</organism>
<accession>A0A9Q5N6Y3</accession>
<comment type="caution">
    <text evidence="3">The sequence shown here is derived from an EMBL/GenBank/DDBJ whole genome shotgun (WGS) entry which is preliminary data.</text>
</comment>
<dbReference type="CDD" id="cd02947">
    <property type="entry name" value="TRX_family"/>
    <property type="match status" value="1"/>
</dbReference>
<dbReference type="PROSITE" id="PS51352">
    <property type="entry name" value="THIOREDOXIN_2"/>
    <property type="match status" value="1"/>
</dbReference>
<dbReference type="EMBL" id="LNZH02000204">
    <property type="protein sequence ID" value="OCB86148.1"/>
    <property type="molecule type" value="Genomic_DNA"/>
</dbReference>
<dbReference type="Proteomes" id="UP000757232">
    <property type="component" value="Unassembled WGS sequence"/>
</dbReference>
<feature type="domain" description="Thioredoxin" evidence="2">
    <location>
        <begin position="1"/>
        <end position="109"/>
    </location>
</feature>
<evidence type="ECO:0000259" key="2">
    <source>
        <dbReference type="PROSITE" id="PS51352"/>
    </source>
</evidence>
<evidence type="ECO:0000313" key="4">
    <source>
        <dbReference type="Proteomes" id="UP000757232"/>
    </source>
</evidence>
<dbReference type="InterPro" id="IPR036249">
    <property type="entry name" value="Thioredoxin-like_sf"/>
</dbReference>
<dbReference type="PRINTS" id="PR00421">
    <property type="entry name" value="THIOREDOXIN"/>
</dbReference>
<dbReference type="InterPro" id="IPR017937">
    <property type="entry name" value="Thioredoxin_CS"/>
</dbReference>
<dbReference type="AlphaFoldDB" id="A0A9Q5N6Y3"/>
<evidence type="ECO:0000256" key="1">
    <source>
        <dbReference type="ARBA" id="ARBA00023157"/>
    </source>
</evidence>
<dbReference type="PROSITE" id="PS00194">
    <property type="entry name" value="THIOREDOXIN_1"/>
    <property type="match status" value="1"/>
</dbReference>
<evidence type="ECO:0000313" key="3">
    <source>
        <dbReference type="EMBL" id="OCB86148.1"/>
    </source>
</evidence>
<dbReference type="OrthoDB" id="10263751at2759"/>
<dbReference type="PANTHER" id="PTHR46115">
    <property type="entry name" value="THIOREDOXIN-LIKE PROTEIN 1"/>
    <property type="match status" value="1"/>
</dbReference>
<dbReference type="Gene3D" id="3.40.30.10">
    <property type="entry name" value="Glutaredoxin"/>
    <property type="match status" value="1"/>
</dbReference>
<dbReference type="SUPFAM" id="SSF52833">
    <property type="entry name" value="Thioredoxin-like"/>
    <property type="match status" value="1"/>
</dbReference>
<keyword evidence="1" id="KW-1015">Disulfide bond</keyword>
<name>A0A9Q5N6Y3_SANBA</name>
<proteinExistence type="predicted"/>